<proteinExistence type="predicted"/>
<sequence length="244" mass="28259">MIVFPMVGMSSRFFKDGYLKPKYMLEAHSKNVFHWVVKSFLDSSEKLNEKLLFVIKKDYYDTEMFINDYFSSISFNNYECVILDEMTSGQAETVYLGLMNSTAKHDEPLTIFNIDTIRTKPFVRPLGKSQNYLEVFTGEGEHWSFAATDSNGKVIKVSEKERISEYCSDGLYNFDKVSTFLDVYKNTESDNSFIVNNEKYVAPLYNKLISSDAYVAIDIIEMDDLIFCGVPQEYEAFLKMDFKV</sequence>
<dbReference type="SUPFAM" id="SSF53448">
    <property type="entry name" value="Nucleotide-diphospho-sugar transferases"/>
    <property type="match status" value="1"/>
</dbReference>
<protein>
    <recommendedName>
        <fullName evidence="3">Capsular biosynthesis protein</fullName>
    </recommendedName>
</protein>
<reference evidence="1 2" key="1">
    <citation type="submission" date="2016-10" db="EMBL/GenBank/DDBJ databases">
        <authorList>
            <person name="Varghese N."/>
            <person name="Submissions S."/>
        </authorList>
    </citation>
    <scope>NUCLEOTIDE SEQUENCE [LARGE SCALE GENOMIC DNA]</scope>
    <source>
        <strain evidence="1 2">YR512</strain>
    </source>
</reference>
<accession>A0A1I3WWN2</accession>
<dbReference type="PIRSF" id="PIRSF028162">
    <property type="entry name" value="BcbE_prd"/>
    <property type="match status" value="1"/>
</dbReference>
<evidence type="ECO:0008006" key="3">
    <source>
        <dbReference type="Google" id="ProtNLM"/>
    </source>
</evidence>
<dbReference type="EMBL" id="FOSD01000004">
    <property type="protein sequence ID" value="SFK11884.1"/>
    <property type="molecule type" value="Genomic_DNA"/>
</dbReference>
<dbReference type="InterPro" id="IPR016873">
    <property type="entry name" value="Caps_polysacc_synth_BcbE_prd"/>
</dbReference>
<name>A0A1I3WWN2_9GAMM</name>
<dbReference type="Proteomes" id="UP000198841">
    <property type="component" value="Unassembled WGS sequence"/>
</dbReference>
<evidence type="ECO:0000313" key="1">
    <source>
        <dbReference type="EMBL" id="SFK11884.1"/>
    </source>
</evidence>
<keyword evidence="2" id="KW-1185">Reference proteome</keyword>
<organism evidence="1 2">
    <name type="scientific">Candidatus Pantoea symbiotica</name>
    <dbReference type="NCBI Taxonomy" id="1884370"/>
    <lineage>
        <taxon>Bacteria</taxon>
        <taxon>Pseudomonadati</taxon>
        <taxon>Pseudomonadota</taxon>
        <taxon>Gammaproteobacteria</taxon>
        <taxon>Enterobacterales</taxon>
        <taxon>Erwiniaceae</taxon>
        <taxon>Pantoea</taxon>
    </lineage>
</organism>
<dbReference type="InterPro" id="IPR029044">
    <property type="entry name" value="Nucleotide-diphossugar_trans"/>
</dbReference>
<comment type="caution">
    <text evidence="1">The sequence shown here is derived from an EMBL/GenBank/DDBJ whole genome shotgun (WGS) entry which is preliminary data.</text>
</comment>
<dbReference type="Gene3D" id="3.90.550.10">
    <property type="entry name" value="Spore Coat Polysaccharide Biosynthesis Protein SpsA, Chain A"/>
    <property type="match status" value="1"/>
</dbReference>
<dbReference type="RefSeq" id="WP_008104843.1">
    <property type="nucleotide sequence ID" value="NZ_FOSD01000004.1"/>
</dbReference>
<evidence type="ECO:0000313" key="2">
    <source>
        <dbReference type="Proteomes" id="UP000198841"/>
    </source>
</evidence>
<gene>
    <name evidence="1" type="ORF">SAMN05518863_104443</name>
</gene>